<dbReference type="InterPro" id="IPR036578">
    <property type="entry name" value="SMAD_MH1_sf"/>
</dbReference>
<sequence length="148" mass="16914">MFTSKRCKLVKRLWDESDKLVRSYASSQPPQWAAAASPAIGADYEALCPLEDRKAVEAVLKKLCDSQLQTMLQAVQSKGREGCECLPLPLDDVKLPREVVAPHVLCCRLWRWPQLRHQYELKRLPWCVAASPLQVCCNPYHWSIVQKP</sequence>
<dbReference type="GO" id="GO:0006357">
    <property type="term" value="P:regulation of transcription by RNA polymerase II"/>
    <property type="evidence" value="ECO:0007669"/>
    <property type="project" value="TreeGrafter"/>
</dbReference>
<keyword evidence="4" id="KW-0539">Nucleus</keyword>
<keyword evidence="2" id="KW-0805">Transcription regulation</keyword>
<dbReference type="Proteomes" id="UP001321473">
    <property type="component" value="Unassembled WGS sequence"/>
</dbReference>
<evidence type="ECO:0000256" key="1">
    <source>
        <dbReference type="ARBA" id="ARBA00004123"/>
    </source>
</evidence>
<keyword evidence="3" id="KW-0804">Transcription</keyword>
<evidence type="ECO:0000256" key="2">
    <source>
        <dbReference type="ARBA" id="ARBA00023015"/>
    </source>
</evidence>
<dbReference type="PANTHER" id="PTHR13703:SF54">
    <property type="entry name" value="MOTHERS AGAINST DECAPENTAPLEGIC HOMOLOG"/>
    <property type="match status" value="1"/>
</dbReference>
<reference evidence="6 7" key="1">
    <citation type="journal article" date="2023" name="Arcadia Sci">
        <title>De novo assembly of a long-read Amblyomma americanum tick genome.</title>
        <authorList>
            <person name="Chou S."/>
            <person name="Poskanzer K.E."/>
            <person name="Rollins M."/>
            <person name="Thuy-Boun P.S."/>
        </authorList>
    </citation>
    <scope>NUCLEOTIDE SEQUENCE [LARGE SCALE GENOMIC DNA]</scope>
    <source>
        <strain evidence="6">F_SG_1</strain>
        <tissue evidence="6">Salivary glands</tissue>
    </source>
</reference>
<protein>
    <recommendedName>
        <fullName evidence="5">MH1 domain-containing protein</fullName>
    </recommendedName>
</protein>
<accession>A0AAQ4FH43</accession>
<proteinExistence type="predicted"/>
<evidence type="ECO:0000256" key="4">
    <source>
        <dbReference type="ARBA" id="ARBA00023242"/>
    </source>
</evidence>
<dbReference type="GO" id="GO:0030154">
    <property type="term" value="P:cell differentiation"/>
    <property type="evidence" value="ECO:0007669"/>
    <property type="project" value="TreeGrafter"/>
</dbReference>
<dbReference type="EMBL" id="JARKHS020002545">
    <property type="protein sequence ID" value="KAK8786654.1"/>
    <property type="molecule type" value="Genomic_DNA"/>
</dbReference>
<dbReference type="Pfam" id="PF03165">
    <property type="entry name" value="MH1"/>
    <property type="match status" value="1"/>
</dbReference>
<keyword evidence="7" id="KW-1185">Reference proteome</keyword>
<dbReference type="CDD" id="cd10489">
    <property type="entry name" value="MH1_SMAD_6_7"/>
    <property type="match status" value="1"/>
</dbReference>
<dbReference type="GO" id="GO:0071144">
    <property type="term" value="C:heteromeric SMAD protein complex"/>
    <property type="evidence" value="ECO:0007669"/>
    <property type="project" value="TreeGrafter"/>
</dbReference>
<evidence type="ECO:0000256" key="3">
    <source>
        <dbReference type="ARBA" id="ARBA00023163"/>
    </source>
</evidence>
<dbReference type="PANTHER" id="PTHR13703">
    <property type="entry name" value="SMAD"/>
    <property type="match status" value="1"/>
</dbReference>
<comment type="subcellular location">
    <subcellularLocation>
        <location evidence="1">Nucleus</location>
    </subcellularLocation>
</comment>
<dbReference type="InterPro" id="IPR013019">
    <property type="entry name" value="MAD_homology_MH1"/>
</dbReference>
<comment type="caution">
    <text evidence="6">The sequence shown here is derived from an EMBL/GenBank/DDBJ whole genome shotgun (WGS) entry which is preliminary data.</text>
</comment>
<dbReference type="GO" id="GO:0009653">
    <property type="term" value="P:anatomical structure morphogenesis"/>
    <property type="evidence" value="ECO:0007669"/>
    <property type="project" value="TreeGrafter"/>
</dbReference>
<evidence type="ECO:0000313" key="7">
    <source>
        <dbReference type="Proteomes" id="UP001321473"/>
    </source>
</evidence>
<dbReference type="SMART" id="SM00523">
    <property type="entry name" value="DWA"/>
    <property type="match status" value="1"/>
</dbReference>
<dbReference type="GO" id="GO:0070411">
    <property type="term" value="F:I-SMAD binding"/>
    <property type="evidence" value="ECO:0007669"/>
    <property type="project" value="TreeGrafter"/>
</dbReference>
<organism evidence="6 7">
    <name type="scientific">Amblyomma americanum</name>
    <name type="common">Lone star tick</name>
    <dbReference type="NCBI Taxonomy" id="6943"/>
    <lineage>
        <taxon>Eukaryota</taxon>
        <taxon>Metazoa</taxon>
        <taxon>Ecdysozoa</taxon>
        <taxon>Arthropoda</taxon>
        <taxon>Chelicerata</taxon>
        <taxon>Arachnida</taxon>
        <taxon>Acari</taxon>
        <taxon>Parasitiformes</taxon>
        <taxon>Ixodida</taxon>
        <taxon>Ixodoidea</taxon>
        <taxon>Ixodidae</taxon>
        <taxon>Amblyomminae</taxon>
        <taxon>Amblyomma</taxon>
    </lineage>
</organism>
<dbReference type="AlphaFoldDB" id="A0AAQ4FH43"/>
<gene>
    <name evidence="6" type="ORF">V5799_023564</name>
</gene>
<dbReference type="InterPro" id="IPR013790">
    <property type="entry name" value="Dwarfin"/>
</dbReference>
<dbReference type="PROSITE" id="PS51075">
    <property type="entry name" value="MH1"/>
    <property type="match status" value="1"/>
</dbReference>
<dbReference type="InterPro" id="IPR003619">
    <property type="entry name" value="MAD_homology1_Dwarfin-type"/>
</dbReference>
<dbReference type="Gene3D" id="3.90.520.10">
    <property type="entry name" value="SMAD MH1 domain"/>
    <property type="match status" value="1"/>
</dbReference>
<feature type="non-terminal residue" evidence="6">
    <location>
        <position position="148"/>
    </location>
</feature>
<dbReference type="GO" id="GO:0060395">
    <property type="term" value="P:SMAD protein signal transduction"/>
    <property type="evidence" value="ECO:0007669"/>
    <property type="project" value="TreeGrafter"/>
</dbReference>
<evidence type="ECO:0000313" key="6">
    <source>
        <dbReference type="EMBL" id="KAK8786654.1"/>
    </source>
</evidence>
<dbReference type="GO" id="GO:0140416">
    <property type="term" value="F:transcription regulator inhibitor activity"/>
    <property type="evidence" value="ECO:0007669"/>
    <property type="project" value="TreeGrafter"/>
</dbReference>
<name>A0AAQ4FH43_AMBAM</name>
<evidence type="ECO:0000259" key="5">
    <source>
        <dbReference type="PROSITE" id="PS51075"/>
    </source>
</evidence>
<dbReference type="SUPFAM" id="SSF56366">
    <property type="entry name" value="SMAD MH1 domain"/>
    <property type="match status" value="1"/>
</dbReference>
<feature type="domain" description="MH1" evidence="5">
    <location>
        <begin position="8"/>
        <end position="148"/>
    </location>
</feature>